<comment type="similarity">
    <text evidence="1 5">Belongs to the type-B carboxylesterase/lipase family.</text>
</comment>
<dbReference type="Pfam" id="PF00135">
    <property type="entry name" value="COesterase"/>
    <property type="match status" value="1"/>
</dbReference>
<dbReference type="GO" id="GO:0005615">
    <property type="term" value="C:extracellular space"/>
    <property type="evidence" value="ECO:0007669"/>
    <property type="project" value="TreeGrafter"/>
</dbReference>
<dbReference type="EC" id="3.1.1.-" evidence="5"/>
<dbReference type="CDD" id="cd00312">
    <property type="entry name" value="Esterase_lipase"/>
    <property type="match status" value="1"/>
</dbReference>
<feature type="chain" id="PRO_5043101904" description="Carboxylic ester hydrolase" evidence="5">
    <location>
        <begin position="29"/>
        <end position="596"/>
    </location>
</feature>
<dbReference type="PANTHER" id="PTHR43918:SF14">
    <property type="entry name" value="CARBOXYLIC ESTER HYDROLASE"/>
    <property type="match status" value="1"/>
</dbReference>
<dbReference type="PRINTS" id="PR00878">
    <property type="entry name" value="CHOLNESTRASE"/>
</dbReference>
<dbReference type="PROSITE" id="PS00941">
    <property type="entry name" value="CARBOXYLESTERASE_B_2"/>
    <property type="match status" value="1"/>
</dbReference>
<dbReference type="Gene3D" id="3.40.50.1820">
    <property type="entry name" value="alpha/beta hydrolase"/>
    <property type="match status" value="1"/>
</dbReference>
<dbReference type="GO" id="GO:0005886">
    <property type="term" value="C:plasma membrane"/>
    <property type="evidence" value="ECO:0007669"/>
    <property type="project" value="TreeGrafter"/>
</dbReference>
<dbReference type="Proteomes" id="UP000824782">
    <property type="component" value="Unassembled WGS sequence"/>
</dbReference>
<evidence type="ECO:0000259" key="6">
    <source>
        <dbReference type="Pfam" id="PF00135"/>
    </source>
</evidence>
<evidence type="ECO:0000256" key="3">
    <source>
        <dbReference type="ARBA" id="ARBA00022801"/>
    </source>
</evidence>
<dbReference type="AlphaFoldDB" id="A0AAV7ANF0"/>
<dbReference type="PANTHER" id="PTHR43918">
    <property type="entry name" value="ACETYLCHOLINESTERASE"/>
    <property type="match status" value="1"/>
</dbReference>
<dbReference type="GO" id="GO:0003990">
    <property type="term" value="F:acetylcholinesterase activity"/>
    <property type="evidence" value="ECO:0007669"/>
    <property type="project" value="TreeGrafter"/>
</dbReference>
<proteinExistence type="inferred from homology"/>
<dbReference type="EMBL" id="WNYA01000007">
    <property type="protein sequence ID" value="KAG8560273.1"/>
    <property type="molecule type" value="Genomic_DNA"/>
</dbReference>
<keyword evidence="8" id="KW-1185">Reference proteome</keyword>
<dbReference type="InterPro" id="IPR019819">
    <property type="entry name" value="Carboxylesterase_B_CS"/>
</dbReference>
<evidence type="ECO:0000256" key="1">
    <source>
        <dbReference type="ARBA" id="ARBA00005964"/>
    </source>
</evidence>
<dbReference type="SUPFAM" id="SSF53474">
    <property type="entry name" value="alpha/beta-Hydrolases"/>
    <property type="match status" value="1"/>
</dbReference>
<organism evidence="7 8">
    <name type="scientific">Engystomops pustulosus</name>
    <name type="common">Tungara frog</name>
    <name type="synonym">Physalaemus pustulosus</name>
    <dbReference type="NCBI Taxonomy" id="76066"/>
    <lineage>
        <taxon>Eukaryota</taxon>
        <taxon>Metazoa</taxon>
        <taxon>Chordata</taxon>
        <taxon>Craniata</taxon>
        <taxon>Vertebrata</taxon>
        <taxon>Euteleostomi</taxon>
        <taxon>Amphibia</taxon>
        <taxon>Batrachia</taxon>
        <taxon>Anura</taxon>
        <taxon>Neobatrachia</taxon>
        <taxon>Hyloidea</taxon>
        <taxon>Leptodactylidae</taxon>
        <taxon>Leiuperinae</taxon>
        <taxon>Engystomops</taxon>
    </lineage>
</organism>
<dbReference type="FunFam" id="3.40.50.1820:FF:000029">
    <property type="entry name" value="Acetylcholinesterase"/>
    <property type="match status" value="1"/>
</dbReference>
<comment type="caution">
    <text evidence="7">The sequence shown here is derived from an EMBL/GenBank/DDBJ whole genome shotgun (WGS) entry which is preliminary data.</text>
</comment>
<evidence type="ECO:0000256" key="2">
    <source>
        <dbReference type="ARBA" id="ARBA00022487"/>
    </source>
</evidence>
<dbReference type="InterPro" id="IPR000997">
    <property type="entry name" value="Cholinesterase"/>
</dbReference>
<dbReference type="InterPro" id="IPR050654">
    <property type="entry name" value="AChE-related_enzymes"/>
</dbReference>
<reference evidence="7" key="1">
    <citation type="thesis" date="2020" institute="ProQuest LLC" country="789 East Eisenhower Parkway, Ann Arbor, MI, USA">
        <title>Comparative Genomics and Chromosome Evolution.</title>
        <authorList>
            <person name="Mudd A.B."/>
        </authorList>
    </citation>
    <scope>NUCLEOTIDE SEQUENCE</scope>
    <source>
        <strain evidence="7">237g6f4</strain>
        <tissue evidence="7">Blood</tissue>
    </source>
</reference>
<evidence type="ECO:0000313" key="8">
    <source>
        <dbReference type="Proteomes" id="UP000824782"/>
    </source>
</evidence>
<dbReference type="InterPro" id="IPR019826">
    <property type="entry name" value="Carboxylesterase_B_AS"/>
</dbReference>
<dbReference type="InterPro" id="IPR029058">
    <property type="entry name" value="AB_hydrolase_fold"/>
</dbReference>
<evidence type="ECO:0000256" key="4">
    <source>
        <dbReference type="ARBA" id="ARBA00023157"/>
    </source>
</evidence>
<dbReference type="GO" id="GO:0006581">
    <property type="term" value="P:acetylcholine catabolic process"/>
    <property type="evidence" value="ECO:0007669"/>
    <property type="project" value="TreeGrafter"/>
</dbReference>
<keyword evidence="5" id="KW-0732">Signal</keyword>
<name>A0AAV7ANF0_ENGPU</name>
<keyword evidence="2" id="KW-0719">Serine esterase</keyword>
<accession>A0AAV7ANF0</accession>
<keyword evidence="3 5" id="KW-0378">Hydrolase</keyword>
<dbReference type="GO" id="GO:0019695">
    <property type="term" value="P:choline metabolic process"/>
    <property type="evidence" value="ECO:0007669"/>
    <property type="project" value="TreeGrafter"/>
</dbReference>
<feature type="domain" description="Carboxylesterase type B" evidence="6">
    <location>
        <begin position="31"/>
        <end position="548"/>
    </location>
</feature>
<sequence length="596" mass="67169">MKQDRPKPRIFPVKDAILILVLASVAFAEHETIVETKQGKVSGFHLPVGSGSVIAYLGIPYGEPPTGTQRFKKPEARKPWKGVYDATKFGKSCYQKRDEAYASFPGTNMWQVNNEMSEDCLYLNVWVPPTKPNSADVMVFIYGGAFLAGTSSLEIYDPSILAFSEDVIVVSMNYRVGALGFLALPGNRGIPGNAGMFDQQLALQWVHENIAAFGGNPDSVTLFGHSSGAACVGLHLLSPGSQKYFKRAILQSGSVSAGWAINTHKRAKRLTLKLAELLECPLDDEDALVGCLQNTEPTKIVEKQFFVETIHPFALTRIIPIVDFDFISDMPNNLLKHNIKKIDILIGGTKDDGNPFTIWGAPGFSREHDSLITTEQLIQGITRFFPTAGDIGTESILLQYKDWKDEHNMEKNREAMELILRDYYMICPMKYFANEMLNHDTNIYFYEFNHRSSQEVWPEWMGVLHGAILPFMFGKPLSKGRNFTEEEQILSKRIMKVWGNFARIGIPNDDDNAFTWPPYTHQEQNHVVLKTGDWDIQRHLYTKDCYFWNFFLPKLVERVGKNFDGNLWSSPLKTADTCSKDAQSGGPSESCNSIWD</sequence>
<dbReference type="PROSITE" id="PS00122">
    <property type="entry name" value="CARBOXYLESTERASE_B_1"/>
    <property type="match status" value="1"/>
</dbReference>
<dbReference type="InterPro" id="IPR002018">
    <property type="entry name" value="CarbesteraseB"/>
</dbReference>
<keyword evidence="4" id="KW-1015">Disulfide bond</keyword>
<evidence type="ECO:0000256" key="5">
    <source>
        <dbReference type="RuleBase" id="RU361235"/>
    </source>
</evidence>
<gene>
    <name evidence="7" type="ORF">GDO81_014874</name>
</gene>
<feature type="signal peptide" evidence="5">
    <location>
        <begin position="1"/>
        <end position="28"/>
    </location>
</feature>
<evidence type="ECO:0000313" key="7">
    <source>
        <dbReference type="EMBL" id="KAG8560273.1"/>
    </source>
</evidence>
<protein>
    <recommendedName>
        <fullName evidence="5">Carboxylic ester hydrolase</fullName>
        <ecNumber evidence="5">3.1.1.-</ecNumber>
    </recommendedName>
</protein>